<proteinExistence type="predicted"/>
<dbReference type="RefSeq" id="XP_065663988.1">
    <property type="nucleotide sequence ID" value="XM_065807916.1"/>
</dbReference>
<dbReference type="SUPFAM" id="SSF52540">
    <property type="entry name" value="P-loop containing nucleoside triphosphate hydrolases"/>
    <property type="match status" value="1"/>
</dbReference>
<evidence type="ECO:0000259" key="1">
    <source>
        <dbReference type="Pfam" id="PF05729"/>
    </source>
</evidence>
<dbReference type="InterPro" id="IPR027417">
    <property type="entry name" value="P-loop_NTPase"/>
</dbReference>
<evidence type="ECO:0000313" key="2">
    <source>
        <dbReference type="Proteomes" id="UP001652625"/>
    </source>
</evidence>
<keyword evidence="2" id="KW-1185">Reference proteome</keyword>
<evidence type="ECO:0000313" key="4">
    <source>
        <dbReference type="RefSeq" id="XP_065663988.1"/>
    </source>
</evidence>
<reference evidence="3 4" key="1">
    <citation type="submission" date="2025-05" db="UniProtKB">
        <authorList>
            <consortium name="RefSeq"/>
        </authorList>
    </citation>
    <scope>IDENTIFICATION</scope>
</reference>
<gene>
    <name evidence="3 4" type="primary">LOC136085937</name>
</gene>
<accession>A0ABM4CQ52</accession>
<dbReference type="InterPro" id="IPR007111">
    <property type="entry name" value="NACHT_NTPase"/>
</dbReference>
<dbReference type="GeneID" id="136085937"/>
<evidence type="ECO:0000313" key="3">
    <source>
        <dbReference type="RefSeq" id="XP_065663987.1"/>
    </source>
</evidence>
<dbReference type="RefSeq" id="XP_065663987.1">
    <property type="nucleotide sequence ID" value="XM_065807915.1"/>
</dbReference>
<dbReference type="Pfam" id="PF05729">
    <property type="entry name" value="NACHT"/>
    <property type="match status" value="1"/>
</dbReference>
<protein>
    <submittedName>
        <fullName evidence="3 4">Uncharacterized protein LOC136085937</fullName>
    </submittedName>
</protein>
<dbReference type="Proteomes" id="UP001652625">
    <property type="component" value="Chromosome 10"/>
</dbReference>
<name>A0ABM4CQ52_HYDVU</name>
<organism evidence="2 4">
    <name type="scientific">Hydra vulgaris</name>
    <name type="common">Hydra</name>
    <name type="synonym">Hydra attenuata</name>
    <dbReference type="NCBI Taxonomy" id="6087"/>
    <lineage>
        <taxon>Eukaryota</taxon>
        <taxon>Metazoa</taxon>
        <taxon>Cnidaria</taxon>
        <taxon>Hydrozoa</taxon>
        <taxon>Hydroidolina</taxon>
        <taxon>Anthoathecata</taxon>
        <taxon>Aplanulata</taxon>
        <taxon>Hydridae</taxon>
        <taxon>Hydra</taxon>
    </lineage>
</organism>
<sequence length="869" mass="101904">MHMIIKFLLENEMSYGKGYYDLSIIMRKKVPYYIIKGVNYNHLLKELKDLFKENLEKFAEVENIETDFEKWKESDFILLKHDNLFSELEFRNLNLNDDNCNKVYILTAEPSNFNKTNYLLLKSVDTFSTEKLKVAKNPNKVYLPFAQGVDYSSRGLQKNFIKKISTGSQLSILLAPAGYGKTSFCKNMIDEHIKSENISNPVWVVYIPLPLLEFDNQNQPIFEPFLNIHHRWENEAFQADMHIKGMVLLILDSFDEVKDARTITMINNFFQLKFNESQISCLVTSRPYATNKFLLPFERLAIYKLTKYTKNQQKEYITKYITAVLKRFEPSEKAIGAFVEKVKCFSTKRLNKNSLKTLGIPLESFLFCELLQPHILNYIVKNNNHVPEKCEINFEHLEISNTAYLYQEFIRSKSILFLEKHVGVKHDKIYEKSMAFNLMGTYNHIMELYALKQSFNIREDITKYTKTINFEIQAFKTLEDTGFLKVSDDKDGIKLCFNHETYQEFYSALAIIRGLLSEKGHLFDLVKRLVIENCYNPKFQFIFSIVAQFSFVGGPMIPGYSKETNLLSYWDAFGEKCDVIGAGAVRVFSHFIDEFIEEKLKQNKTFEKQVKKQFQRQFEQFLRSIEKKHWVKYIKYVFNGNQSQNQLNINKDDDDGNELPIINYINADSVVKENINQKFNSISQEFRYKKQNNLLVKDDIDLLEKKAKKHAGEYDYWALNEGIEAIGYTGKLFSKPLADFLIKRAKRWKNNRNAAVFALREIYKSLSDEDDIAKKNCFYVMQTINLSVEYNNATQSLLQQVNQEFICYLIMDLSSEWKTLINNKSIKENPLIKYNKLQTIKSILFVAEKLQHAVTVRDNHLFLVKEGEN</sequence>
<dbReference type="Gene3D" id="3.40.50.300">
    <property type="entry name" value="P-loop containing nucleotide triphosphate hydrolases"/>
    <property type="match status" value="1"/>
</dbReference>
<feature type="domain" description="NACHT" evidence="1">
    <location>
        <begin position="171"/>
        <end position="322"/>
    </location>
</feature>